<dbReference type="KEGG" id="phu:Phum_PHUM080360"/>
<keyword evidence="6 10" id="KW-1133">Transmembrane helix</keyword>
<evidence type="ECO:0000256" key="1">
    <source>
        <dbReference type="ARBA" id="ARBA00004651"/>
    </source>
</evidence>
<dbReference type="GeneID" id="8231378"/>
<dbReference type="InParanoid" id="E0VC66"/>
<feature type="transmembrane region" description="Helical" evidence="10">
    <location>
        <begin position="68"/>
        <end position="89"/>
    </location>
</feature>
<dbReference type="CTD" id="8231378"/>
<dbReference type="AlphaFoldDB" id="E0VC66"/>
<comment type="caution">
    <text evidence="10">Lacks conserved residue(s) required for the propagation of feature annotation.</text>
</comment>
<dbReference type="RefSeq" id="XP_002423710.1">
    <property type="nucleotide sequence ID" value="XM_002423665.1"/>
</dbReference>
<dbReference type="VEuPathDB" id="VectorBase:PHUM080360"/>
<evidence type="ECO:0000256" key="6">
    <source>
        <dbReference type="ARBA" id="ARBA00022989"/>
    </source>
</evidence>
<gene>
    <name evidence="12" type="primary">8231378</name>
    <name evidence="11" type="ORF">Phum_PHUM080360</name>
</gene>
<dbReference type="EMBL" id="AAZO01000961">
    <property type="status" value="NOT_ANNOTATED_CDS"/>
    <property type="molecule type" value="Genomic_DNA"/>
</dbReference>
<dbReference type="GO" id="GO:0004984">
    <property type="term" value="F:olfactory receptor activity"/>
    <property type="evidence" value="ECO:0007669"/>
    <property type="project" value="InterPro"/>
</dbReference>
<name>E0VC66_PEDHC</name>
<reference evidence="11" key="2">
    <citation type="submission" date="2007-04" db="EMBL/GenBank/DDBJ databases">
        <title>The genome of the human body louse.</title>
        <authorList>
            <consortium name="The Human Body Louse Genome Consortium"/>
            <person name="Kirkness E."/>
            <person name="Walenz B."/>
            <person name="Hass B."/>
            <person name="Bruggner R."/>
            <person name="Strausberg R."/>
        </authorList>
    </citation>
    <scope>NUCLEOTIDE SEQUENCE</scope>
    <source>
        <strain evidence="11">USDA</strain>
    </source>
</reference>
<feature type="transmembrane region" description="Helical" evidence="10">
    <location>
        <begin position="173"/>
        <end position="206"/>
    </location>
</feature>
<keyword evidence="3 10" id="KW-0716">Sensory transduction</keyword>
<accession>E0VC66</accession>
<reference evidence="12" key="3">
    <citation type="submission" date="2020-05" db="UniProtKB">
        <authorList>
            <consortium name="EnsemblMetazoa"/>
        </authorList>
    </citation>
    <scope>IDENTIFICATION</scope>
    <source>
        <strain evidence="12">USDA</strain>
    </source>
</reference>
<dbReference type="GO" id="GO:0005549">
    <property type="term" value="F:odorant binding"/>
    <property type="evidence" value="ECO:0007669"/>
    <property type="project" value="InterPro"/>
</dbReference>
<evidence type="ECO:0000313" key="11">
    <source>
        <dbReference type="EMBL" id="EEB10972.1"/>
    </source>
</evidence>
<dbReference type="OrthoDB" id="8185860at2759"/>
<keyword evidence="7 10" id="KW-0472">Membrane</keyword>
<evidence type="ECO:0000256" key="7">
    <source>
        <dbReference type="ARBA" id="ARBA00023136"/>
    </source>
</evidence>
<comment type="subcellular location">
    <subcellularLocation>
        <location evidence="1 10">Cell membrane</location>
        <topology evidence="1 10">Multi-pass membrane protein</topology>
    </subcellularLocation>
</comment>
<keyword evidence="5 10" id="KW-0552">Olfaction</keyword>
<feature type="transmembrane region" description="Helical" evidence="10">
    <location>
        <begin position="131"/>
        <end position="153"/>
    </location>
</feature>
<dbReference type="PANTHER" id="PTHR21137">
    <property type="entry name" value="ODORANT RECEPTOR"/>
    <property type="match status" value="1"/>
</dbReference>
<evidence type="ECO:0000313" key="12">
    <source>
        <dbReference type="EnsemblMetazoa" id="PHUM080360-PA"/>
    </source>
</evidence>
<evidence type="ECO:0000256" key="3">
    <source>
        <dbReference type="ARBA" id="ARBA00022606"/>
    </source>
</evidence>
<proteinExistence type="inferred from homology"/>
<dbReference type="Pfam" id="PF02949">
    <property type="entry name" value="7tm_6"/>
    <property type="match status" value="1"/>
</dbReference>
<keyword evidence="13" id="KW-1185">Reference proteome</keyword>
<keyword evidence="4 10" id="KW-0812">Transmembrane</keyword>
<organism>
    <name type="scientific">Pediculus humanus subsp. corporis</name>
    <name type="common">Body louse</name>
    <dbReference type="NCBI Taxonomy" id="121224"/>
    <lineage>
        <taxon>Eukaryota</taxon>
        <taxon>Metazoa</taxon>
        <taxon>Ecdysozoa</taxon>
        <taxon>Arthropoda</taxon>
        <taxon>Hexapoda</taxon>
        <taxon>Insecta</taxon>
        <taxon>Pterygota</taxon>
        <taxon>Neoptera</taxon>
        <taxon>Paraneoptera</taxon>
        <taxon>Psocodea</taxon>
        <taxon>Troctomorpha</taxon>
        <taxon>Phthiraptera</taxon>
        <taxon>Anoplura</taxon>
        <taxon>Pediculidae</taxon>
        <taxon>Pediculus</taxon>
    </lineage>
</organism>
<dbReference type="Proteomes" id="UP000009046">
    <property type="component" value="Unassembled WGS sequence"/>
</dbReference>
<evidence type="ECO:0000256" key="10">
    <source>
        <dbReference type="RuleBase" id="RU351113"/>
    </source>
</evidence>
<evidence type="ECO:0000256" key="8">
    <source>
        <dbReference type="ARBA" id="ARBA00023170"/>
    </source>
</evidence>
<dbReference type="InterPro" id="IPR004117">
    <property type="entry name" value="7tm6_olfct_rcpt"/>
</dbReference>
<comment type="similarity">
    <text evidence="10">Belongs to the insect chemoreceptor superfamily. Heteromeric odorant receptor channel (TC 1.A.69) family.</text>
</comment>
<feature type="transmembrane region" description="Helical" evidence="10">
    <location>
        <begin position="36"/>
        <end position="56"/>
    </location>
</feature>
<dbReference type="HOGENOM" id="CLU_685700_0_0_1"/>
<reference evidence="11" key="1">
    <citation type="submission" date="2007-04" db="EMBL/GenBank/DDBJ databases">
        <title>Annotation of Pediculus humanus corporis strain USDA.</title>
        <authorList>
            <person name="Kirkness E."/>
            <person name="Hannick L."/>
            <person name="Hass B."/>
            <person name="Bruggner R."/>
            <person name="Lawson D."/>
            <person name="Bidwell S."/>
            <person name="Joardar V."/>
            <person name="Caler E."/>
            <person name="Walenz B."/>
            <person name="Inman J."/>
            <person name="Schobel S."/>
            <person name="Galinsky K."/>
            <person name="Amedeo P."/>
            <person name="Strausberg R."/>
        </authorList>
    </citation>
    <scope>NUCLEOTIDE SEQUENCE</scope>
    <source>
        <strain evidence="11">USDA</strain>
    </source>
</reference>
<dbReference type="GO" id="GO:0005886">
    <property type="term" value="C:plasma membrane"/>
    <property type="evidence" value="ECO:0007669"/>
    <property type="project" value="UniProtKB-SubCell"/>
</dbReference>
<dbReference type="EnsemblMetazoa" id="PHUM080360-RA">
    <property type="protein sequence ID" value="PHUM080360-PA"/>
    <property type="gene ID" value="PHUM080360"/>
</dbReference>
<dbReference type="EMBL" id="DS235048">
    <property type="protein sequence ID" value="EEB10972.1"/>
    <property type="molecule type" value="Genomic_DNA"/>
</dbReference>
<evidence type="ECO:0000256" key="9">
    <source>
        <dbReference type="ARBA" id="ARBA00023224"/>
    </source>
</evidence>
<keyword evidence="9 10" id="KW-0807">Transducer</keyword>
<keyword evidence="2" id="KW-1003">Cell membrane</keyword>
<dbReference type="OMA" id="HITILRF"/>
<evidence type="ECO:0000256" key="2">
    <source>
        <dbReference type="ARBA" id="ARBA00022475"/>
    </source>
</evidence>
<protein>
    <recommendedName>
        <fullName evidence="10">Odorant receptor</fullName>
    </recommendedName>
</protein>
<evidence type="ECO:0000256" key="4">
    <source>
        <dbReference type="ARBA" id="ARBA00022692"/>
    </source>
</evidence>
<feature type="transmembrane region" description="Helical" evidence="10">
    <location>
        <begin position="292"/>
        <end position="312"/>
    </location>
</feature>
<evidence type="ECO:0000313" key="13">
    <source>
        <dbReference type="Proteomes" id="UP000009046"/>
    </source>
</evidence>
<dbReference type="GO" id="GO:0007165">
    <property type="term" value="P:signal transduction"/>
    <property type="evidence" value="ECO:0007669"/>
    <property type="project" value="UniProtKB-KW"/>
</dbReference>
<dbReference type="FunCoup" id="E0VC66">
    <property type="interactions" value="29"/>
</dbReference>
<keyword evidence="8 10" id="KW-0675">Receptor</keyword>
<feature type="transmembrane region" description="Helical" evidence="10">
    <location>
        <begin position="324"/>
        <end position="342"/>
    </location>
</feature>
<dbReference type="PANTHER" id="PTHR21137:SF35">
    <property type="entry name" value="ODORANT RECEPTOR 19A-RELATED"/>
    <property type="match status" value="1"/>
</dbReference>
<sequence>MKSNFNEFFFSKYFNYLAYVGGWTYKTNNINTNRIIIFYQILCLVSMFASIALQLADLWRVSGNLDKVTYNMCTSVIVIDTTSKVVVLLNKTKIINKLRLNLWNDFYKYQDEDIEKLKNSITSELKRVSKMFHVAGLVFYPVWISVAYFSYLWGPRELPFPAFLPINHDDSLSYNLCFLLEIVLGTIILTAAIETNLIVFSLVLQMVLQYKILYRRILKVSDVYEGIHVDDDDDDDNDDVIPNYDYNAPNKKKEINFILKRKKTENYLKNIINRQLILSHYVKLFEFGFNRYFLVQITGGSTLVIMNGLHVIKMTYQLSSKIGHQAAYLFFIIVNFFFNCFYTSKLVEEFNSIGEAAYATSWYKMDANLQKYFLMIIIQAQKQPKITAGRFILMNLNTFLTMLRNTYSWLMLIRQFEIK</sequence>
<evidence type="ECO:0000256" key="5">
    <source>
        <dbReference type="ARBA" id="ARBA00022725"/>
    </source>
</evidence>